<dbReference type="Pfam" id="PF03006">
    <property type="entry name" value="HlyIII"/>
    <property type="match status" value="1"/>
</dbReference>
<dbReference type="RefSeq" id="WP_066544974.1">
    <property type="nucleotide sequence ID" value="NZ_MASJ01000014.1"/>
</dbReference>
<evidence type="ECO:0000313" key="8">
    <source>
        <dbReference type="EMBL" id="OCS85421.1"/>
    </source>
</evidence>
<feature type="binding site" evidence="6">
    <location>
        <position position="192"/>
    </location>
    <ligand>
        <name>Zn(2+)</name>
        <dbReference type="ChEBI" id="CHEBI:29105"/>
    </ligand>
</feature>
<evidence type="ECO:0000256" key="5">
    <source>
        <dbReference type="ARBA" id="ARBA00023136"/>
    </source>
</evidence>
<gene>
    <name evidence="8" type="ORF">A6M13_13365</name>
</gene>
<evidence type="ECO:0000256" key="2">
    <source>
        <dbReference type="ARBA" id="ARBA00008488"/>
    </source>
</evidence>
<keyword evidence="3 7" id="KW-0812">Transmembrane</keyword>
<organism evidence="8 9">
    <name type="scientific">Caryophanon tenue</name>
    <dbReference type="NCBI Taxonomy" id="33978"/>
    <lineage>
        <taxon>Bacteria</taxon>
        <taxon>Bacillati</taxon>
        <taxon>Bacillota</taxon>
        <taxon>Bacilli</taxon>
        <taxon>Bacillales</taxon>
        <taxon>Caryophanaceae</taxon>
        <taxon>Caryophanon</taxon>
    </lineage>
</organism>
<keyword evidence="5 7" id="KW-0472">Membrane</keyword>
<comment type="similarity">
    <text evidence="2">Belongs to the UPF0073 (Hly-III) family.</text>
</comment>
<dbReference type="GO" id="GO:0140911">
    <property type="term" value="F:pore-forming activity"/>
    <property type="evidence" value="ECO:0007669"/>
    <property type="project" value="InterPro"/>
</dbReference>
<evidence type="ECO:0000256" key="3">
    <source>
        <dbReference type="ARBA" id="ARBA00022692"/>
    </source>
</evidence>
<dbReference type="NCBIfam" id="TIGR01065">
    <property type="entry name" value="hlyIII"/>
    <property type="match status" value="1"/>
</dbReference>
<feature type="transmembrane region" description="Helical" evidence="7">
    <location>
        <begin position="20"/>
        <end position="38"/>
    </location>
</feature>
<dbReference type="GO" id="GO:0046872">
    <property type="term" value="F:metal ion binding"/>
    <property type="evidence" value="ECO:0007669"/>
    <property type="project" value="UniProtKB-KW"/>
</dbReference>
<comment type="caution">
    <text evidence="8">The sequence shown here is derived from an EMBL/GenBank/DDBJ whole genome shotgun (WGS) entry which is preliminary data.</text>
</comment>
<keyword evidence="4 7" id="KW-1133">Transmembrane helix</keyword>
<feature type="transmembrane region" description="Helical" evidence="7">
    <location>
        <begin position="107"/>
        <end position="127"/>
    </location>
</feature>
<sequence>MAQLATMNIHYSKREEMWNAITHGAGFVLAIPATIALAMKAQTTLELSSYLLFGIAMMILYLSSTLYHALPVYKDFFKKLDHGAIFLLIAGTYAPIALVAVGGTLGWTILMIELALAAIGIVLKFYFVHRFKKASLIVYIGMGWLIIFAYQPLLAQIGYEGFLWLLIGGLFYTAGTYFYRGEHIPYNHAIWHLFVLAGSACMYVCVYLYL</sequence>
<dbReference type="Proteomes" id="UP000093199">
    <property type="component" value="Unassembled WGS sequence"/>
</dbReference>
<feature type="transmembrane region" description="Helical" evidence="7">
    <location>
        <begin position="50"/>
        <end position="70"/>
    </location>
</feature>
<accession>A0A1C0YE45</accession>
<protein>
    <submittedName>
        <fullName evidence="8">Hemolysin D</fullName>
    </submittedName>
</protein>
<dbReference type="PANTHER" id="PTHR20855:SF129">
    <property type="entry name" value="HEMOLYSIN-3 HOMOLOG"/>
    <property type="match status" value="1"/>
</dbReference>
<dbReference type="GO" id="GO:0016020">
    <property type="term" value="C:membrane"/>
    <property type="evidence" value="ECO:0007669"/>
    <property type="project" value="InterPro"/>
</dbReference>
<keyword evidence="6" id="KW-0862">Zinc</keyword>
<evidence type="ECO:0000256" key="7">
    <source>
        <dbReference type="SAM" id="Phobius"/>
    </source>
</evidence>
<feature type="transmembrane region" description="Helical" evidence="7">
    <location>
        <begin position="134"/>
        <end position="155"/>
    </location>
</feature>
<dbReference type="InterPro" id="IPR005744">
    <property type="entry name" value="Hy-lIII"/>
</dbReference>
<feature type="binding site" evidence="6">
    <location>
        <position position="188"/>
    </location>
    <ligand>
        <name>Zn(2+)</name>
        <dbReference type="ChEBI" id="CHEBI:29105"/>
    </ligand>
</feature>
<dbReference type="GO" id="GO:0012505">
    <property type="term" value="C:endomembrane system"/>
    <property type="evidence" value="ECO:0007669"/>
    <property type="project" value="UniProtKB-SubCell"/>
</dbReference>
<evidence type="ECO:0000256" key="6">
    <source>
        <dbReference type="PIRSR" id="PIRSR604254-1"/>
    </source>
</evidence>
<evidence type="ECO:0000256" key="4">
    <source>
        <dbReference type="ARBA" id="ARBA00022989"/>
    </source>
</evidence>
<feature type="transmembrane region" description="Helical" evidence="7">
    <location>
        <begin position="82"/>
        <end position="101"/>
    </location>
</feature>
<comment type="subcellular location">
    <subcellularLocation>
        <location evidence="1">Endomembrane system</location>
        <topology evidence="1">Multi-pass membrane protein</topology>
    </subcellularLocation>
</comment>
<keyword evidence="6" id="KW-0479">Metal-binding</keyword>
<keyword evidence="9" id="KW-1185">Reference proteome</keyword>
<feature type="transmembrane region" description="Helical" evidence="7">
    <location>
        <begin position="191"/>
        <end position="209"/>
    </location>
</feature>
<reference evidence="8 9" key="1">
    <citation type="submission" date="2016-07" db="EMBL/GenBank/DDBJ databases">
        <title>Caryophanon tenue genome sequencing.</title>
        <authorList>
            <person name="Verma A."/>
            <person name="Pal Y."/>
            <person name="Krishnamurthi S."/>
        </authorList>
    </citation>
    <scope>NUCLEOTIDE SEQUENCE [LARGE SCALE GENOMIC DNA]</scope>
    <source>
        <strain evidence="8 9">DSM 14152</strain>
    </source>
</reference>
<evidence type="ECO:0000313" key="9">
    <source>
        <dbReference type="Proteomes" id="UP000093199"/>
    </source>
</evidence>
<dbReference type="InterPro" id="IPR004254">
    <property type="entry name" value="AdipoR/HlyIII-related"/>
</dbReference>
<evidence type="ECO:0000256" key="1">
    <source>
        <dbReference type="ARBA" id="ARBA00004127"/>
    </source>
</evidence>
<proteinExistence type="inferred from homology"/>
<dbReference type="PANTHER" id="PTHR20855">
    <property type="entry name" value="ADIPOR/PROGESTIN RECEPTOR-RELATED"/>
    <property type="match status" value="1"/>
</dbReference>
<feature type="transmembrane region" description="Helical" evidence="7">
    <location>
        <begin position="161"/>
        <end position="179"/>
    </location>
</feature>
<name>A0A1C0YE45_9BACL</name>
<dbReference type="EMBL" id="MASJ01000014">
    <property type="protein sequence ID" value="OCS85421.1"/>
    <property type="molecule type" value="Genomic_DNA"/>
</dbReference>
<dbReference type="AlphaFoldDB" id="A0A1C0YE45"/>
<feature type="binding site" evidence="6">
    <location>
        <position position="68"/>
    </location>
    <ligand>
        <name>Zn(2+)</name>
        <dbReference type="ChEBI" id="CHEBI:29105"/>
    </ligand>
</feature>